<evidence type="ECO:0000256" key="8">
    <source>
        <dbReference type="ARBA" id="ARBA00023136"/>
    </source>
</evidence>
<keyword evidence="8" id="KW-0472">Membrane</keyword>
<dbReference type="Pfam" id="PF13855">
    <property type="entry name" value="LRR_8"/>
    <property type="match status" value="2"/>
</dbReference>
<evidence type="ECO:0000256" key="6">
    <source>
        <dbReference type="ARBA" id="ARBA00022737"/>
    </source>
</evidence>
<dbReference type="Gene3D" id="3.80.10.10">
    <property type="entry name" value="Ribonuclease Inhibitor"/>
    <property type="match status" value="1"/>
</dbReference>
<dbReference type="GO" id="GO:0005886">
    <property type="term" value="C:plasma membrane"/>
    <property type="evidence" value="ECO:0007669"/>
    <property type="project" value="UniProtKB-SubCell"/>
</dbReference>
<keyword evidence="6" id="KW-0677">Repeat</keyword>
<dbReference type="InterPro" id="IPR001611">
    <property type="entry name" value="Leu-rich_rpt"/>
</dbReference>
<proteinExistence type="predicted"/>
<dbReference type="GO" id="GO:0012505">
    <property type="term" value="C:endomembrane system"/>
    <property type="evidence" value="ECO:0007669"/>
    <property type="project" value="UniProtKB-SubCell"/>
</dbReference>
<evidence type="ECO:0008006" key="14">
    <source>
        <dbReference type="Google" id="ProtNLM"/>
    </source>
</evidence>
<dbReference type="EMBL" id="JADGJH010004495">
    <property type="protein sequence ID" value="KAJ3085610.1"/>
    <property type="molecule type" value="Genomic_DNA"/>
</dbReference>
<keyword evidence="9" id="KW-0675">Receptor</keyword>
<keyword evidence="7" id="KW-1133">Transmembrane helix</keyword>
<evidence type="ECO:0000256" key="3">
    <source>
        <dbReference type="ARBA" id="ARBA00022475"/>
    </source>
</evidence>
<keyword evidence="5" id="KW-0812">Transmembrane</keyword>
<dbReference type="AlphaFoldDB" id="A0AAD5XAD6"/>
<evidence type="ECO:0000256" key="2">
    <source>
        <dbReference type="ARBA" id="ARBA00004479"/>
    </source>
</evidence>
<evidence type="ECO:0000256" key="10">
    <source>
        <dbReference type="ARBA" id="ARBA00023180"/>
    </source>
</evidence>
<evidence type="ECO:0000256" key="4">
    <source>
        <dbReference type="ARBA" id="ARBA00022614"/>
    </source>
</evidence>
<protein>
    <recommendedName>
        <fullName evidence="14">L domain-like protein</fullName>
    </recommendedName>
</protein>
<evidence type="ECO:0000256" key="1">
    <source>
        <dbReference type="ARBA" id="ARBA00004236"/>
    </source>
</evidence>
<keyword evidence="3" id="KW-1003">Cell membrane</keyword>
<dbReference type="PROSITE" id="PS51450">
    <property type="entry name" value="LRR"/>
    <property type="match status" value="1"/>
</dbReference>
<comment type="caution">
    <text evidence="12">The sequence shown here is derived from an EMBL/GenBank/DDBJ whole genome shotgun (WGS) entry which is preliminary data.</text>
</comment>
<accession>A0AAD5XAD6</accession>
<comment type="subcellular location">
    <subcellularLocation>
        <location evidence="1">Cell membrane</location>
    </subcellularLocation>
    <subcellularLocation>
        <location evidence="11">Endomembrane system</location>
        <topology evidence="11">Single-pass membrane protein</topology>
    </subcellularLocation>
    <subcellularLocation>
        <location evidence="2">Membrane</location>
        <topology evidence="2">Single-pass type I membrane protein</topology>
    </subcellularLocation>
</comment>
<dbReference type="InterPro" id="IPR003591">
    <property type="entry name" value="Leu-rich_rpt_typical-subtyp"/>
</dbReference>
<dbReference type="InterPro" id="IPR032675">
    <property type="entry name" value="LRR_dom_sf"/>
</dbReference>
<keyword evidence="13" id="KW-1185">Reference proteome</keyword>
<name>A0AAD5XAD6_9FUNG</name>
<evidence type="ECO:0000256" key="9">
    <source>
        <dbReference type="ARBA" id="ARBA00023170"/>
    </source>
</evidence>
<evidence type="ECO:0000256" key="5">
    <source>
        <dbReference type="ARBA" id="ARBA00022692"/>
    </source>
</evidence>
<organism evidence="12 13">
    <name type="scientific">Physocladia obscura</name>
    <dbReference type="NCBI Taxonomy" id="109957"/>
    <lineage>
        <taxon>Eukaryota</taxon>
        <taxon>Fungi</taxon>
        <taxon>Fungi incertae sedis</taxon>
        <taxon>Chytridiomycota</taxon>
        <taxon>Chytridiomycota incertae sedis</taxon>
        <taxon>Chytridiomycetes</taxon>
        <taxon>Chytridiales</taxon>
        <taxon>Chytriomycetaceae</taxon>
        <taxon>Physocladia</taxon>
    </lineage>
</organism>
<evidence type="ECO:0000256" key="11">
    <source>
        <dbReference type="ARBA" id="ARBA00037847"/>
    </source>
</evidence>
<reference evidence="12" key="1">
    <citation type="submission" date="2020-05" db="EMBL/GenBank/DDBJ databases">
        <title>Phylogenomic resolution of chytrid fungi.</title>
        <authorList>
            <person name="Stajich J.E."/>
            <person name="Amses K."/>
            <person name="Simmons R."/>
            <person name="Seto K."/>
            <person name="Myers J."/>
            <person name="Bonds A."/>
            <person name="Quandt C.A."/>
            <person name="Barry K."/>
            <person name="Liu P."/>
            <person name="Grigoriev I."/>
            <person name="Longcore J.E."/>
            <person name="James T.Y."/>
        </authorList>
    </citation>
    <scope>NUCLEOTIDE SEQUENCE</scope>
    <source>
        <strain evidence="12">JEL0513</strain>
    </source>
</reference>
<keyword evidence="10" id="KW-0325">Glycoprotein</keyword>
<evidence type="ECO:0000313" key="13">
    <source>
        <dbReference type="Proteomes" id="UP001211907"/>
    </source>
</evidence>
<dbReference type="SMART" id="SM00369">
    <property type="entry name" value="LRR_TYP"/>
    <property type="match status" value="5"/>
</dbReference>
<gene>
    <name evidence="12" type="ORF">HK100_008980</name>
</gene>
<dbReference type="SUPFAM" id="SSF52058">
    <property type="entry name" value="L domain-like"/>
    <property type="match status" value="1"/>
</dbReference>
<dbReference type="Proteomes" id="UP001211907">
    <property type="component" value="Unassembled WGS sequence"/>
</dbReference>
<dbReference type="Pfam" id="PF00560">
    <property type="entry name" value="LRR_1"/>
    <property type="match status" value="1"/>
</dbReference>
<dbReference type="PANTHER" id="PTHR27004">
    <property type="entry name" value="RECEPTOR-LIKE PROTEIN 12 ISOFORM X1"/>
    <property type="match status" value="1"/>
</dbReference>
<evidence type="ECO:0000256" key="7">
    <source>
        <dbReference type="ARBA" id="ARBA00022989"/>
    </source>
</evidence>
<keyword evidence="4" id="KW-0433">Leucine-rich repeat</keyword>
<dbReference type="SMART" id="SM00365">
    <property type="entry name" value="LRR_SD22"/>
    <property type="match status" value="3"/>
</dbReference>
<dbReference type="FunFam" id="3.80.10.10:FF:000383">
    <property type="entry name" value="Leucine-rich repeat receptor protein kinase EMS1"/>
    <property type="match status" value="1"/>
</dbReference>
<dbReference type="PANTHER" id="PTHR27004:SF203">
    <property type="entry name" value="LEUCINE-RICH REPEAT-CONTAINING N-TERMINAL PLANT-TYPE DOMAIN-CONTAINING PROTEIN"/>
    <property type="match status" value="1"/>
</dbReference>
<evidence type="ECO:0000313" key="12">
    <source>
        <dbReference type="EMBL" id="KAJ3085610.1"/>
    </source>
</evidence>
<sequence>MHNNQPTALPLETIQEIVSWIEPQYEPWKYRALCRYLRLSLSDPFFVRRNLESTLGSGLDFETETQVSSKRVRKPAHSDYSWLKWPADYQEIYASRYLSSLTEISWPHGVFKVVEDTKPNTIPKAVAKLHNLRVLDLRHNKLSSSIPPELCLSLKKLVNLNLSNNMLSGHIPHEVGALEALVSLNLEYNRLEGPIPVAVFQLSKLEVLSLGHNFLDGSILPDIQNFVNLRILSLESNKLTGCIPTEFGNLIHIESIHLALNKLSGRVPATQLSNLPRLRVLTLGGNKFKDIHDFKNYANPADLENIVRIQSQPSFFLSKLLSF</sequence>